<dbReference type="PANTHER" id="PTHR46065:SF3">
    <property type="entry name" value="FI20425P1"/>
    <property type="match status" value="1"/>
</dbReference>
<dbReference type="Gene3D" id="3.30.40.10">
    <property type="entry name" value="Zinc/RING finger domain, C3HC4 (zinc finger)"/>
    <property type="match status" value="1"/>
</dbReference>
<evidence type="ECO:0000256" key="1">
    <source>
        <dbReference type="ARBA" id="ARBA00004141"/>
    </source>
</evidence>
<dbReference type="AlphaFoldDB" id="A0A813HTI1"/>
<keyword evidence="5" id="KW-0863">Zinc-finger</keyword>
<feature type="transmembrane region" description="Helical" evidence="10">
    <location>
        <begin position="522"/>
        <end position="541"/>
    </location>
</feature>
<comment type="caution">
    <text evidence="13">The sequence shown here is derived from an EMBL/GenBank/DDBJ whole genome shotgun (WGS) entry which is preliminary data.</text>
</comment>
<evidence type="ECO:0000313" key="13">
    <source>
        <dbReference type="EMBL" id="CAE8641710.1"/>
    </source>
</evidence>
<dbReference type="Pfam" id="PF00179">
    <property type="entry name" value="UQ_con"/>
    <property type="match status" value="1"/>
</dbReference>
<reference evidence="13" key="1">
    <citation type="submission" date="2021-02" db="EMBL/GenBank/DDBJ databases">
        <authorList>
            <person name="Dougan E. K."/>
            <person name="Rhodes N."/>
            <person name="Thang M."/>
            <person name="Chan C."/>
        </authorList>
    </citation>
    <scope>NUCLEOTIDE SEQUENCE</scope>
</reference>
<feature type="domain" description="RING-CH-type" evidence="12">
    <location>
        <begin position="214"/>
        <end position="281"/>
    </location>
</feature>
<dbReference type="Gene3D" id="3.10.110.10">
    <property type="entry name" value="Ubiquitin Conjugating Enzyme"/>
    <property type="match status" value="1"/>
</dbReference>
<feature type="transmembrane region" description="Helical" evidence="10">
    <location>
        <begin position="492"/>
        <end position="516"/>
    </location>
</feature>
<dbReference type="InterPro" id="IPR013083">
    <property type="entry name" value="Znf_RING/FYVE/PHD"/>
</dbReference>
<dbReference type="SUPFAM" id="SSF57850">
    <property type="entry name" value="RING/U-box"/>
    <property type="match status" value="1"/>
</dbReference>
<evidence type="ECO:0000256" key="9">
    <source>
        <dbReference type="ARBA" id="ARBA00023136"/>
    </source>
</evidence>
<dbReference type="GO" id="GO:0008270">
    <property type="term" value="F:zinc ion binding"/>
    <property type="evidence" value="ECO:0007669"/>
    <property type="project" value="UniProtKB-KW"/>
</dbReference>
<dbReference type="GO" id="GO:0016567">
    <property type="term" value="P:protein ubiquitination"/>
    <property type="evidence" value="ECO:0007669"/>
    <property type="project" value="TreeGrafter"/>
</dbReference>
<dbReference type="Pfam" id="PF12906">
    <property type="entry name" value="RINGv"/>
    <property type="match status" value="1"/>
</dbReference>
<feature type="transmembrane region" description="Helical" evidence="10">
    <location>
        <begin position="434"/>
        <end position="455"/>
    </location>
</feature>
<keyword evidence="2" id="KW-0808">Transferase</keyword>
<feature type="domain" description="UBC core" evidence="11">
    <location>
        <begin position="16"/>
        <end position="175"/>
    </location>
</feature>
<dbReference type="OrthoDB" id="1158011at2759"/>
<dbReference type="SMART" id="SM00744">
    <property type="entry name" value="RINGv"/>
    <property type="match status" value="1"/>
</dbReference>
<dbReference type="GO" id="GO:0004842">
    <property type="term" value="F:ubiquitin-protein transferase activity"/>
    <property type="evidence" value="ECO:0007669"/>
    <property type="project" value="TreeGrafter"/>
</dbReference>
<dbReference type="CDD" id="cd23799">
    <property type="entry name" value="UBCc_UBE2J"/>
    <property type="match status" value="1"/>
</dbReference>
<dbReference type="InterPro" id="IPR000608">
    <property type="entry name" value="UBC"/>
</dbReference>
<feature type="transmembrane region" description="Helical" evidence="10">
    <location>
        <begin position="467"/>
        <end position="485"/>
    </location>
</feature>
<comment type="subcellular location">
    <subcellularLocation>
        <location evidence="1">Membrane</location>
        <topology evidence="1">Multi-pass membrane protein</topology>
    </subcellularLocation>
</comment>
<evidence type="ECO:0000256" key="3">
    <source>
        <dbReference type="ARBA" id="ARBA00022692"/>
    </source>
</evidence>
<gene>
    <name evidence="13" type="ORF">PGLA1383_LOCUS56321</name>
</gene>
<dbReference type="PANTHER" id="PTHR46065">
    <property type="entry name" value="E3 UBIQUITIN-PROTEIN LIGASE MARCH 2/3 FAMILY MEMBER"/>
    <property type="match status" value="1"/>
</dbReference>
<keyword evidence="7" id="KW-0862">Zinc</keyword>
<dbReference type="EMBL" id="CAJNNV010032977">
    <property type="protein sequence ID" value="CAE8641710.1"/>
    <property type="molecule type" value="Genomic_DNA"/>
</dbReference>
<organism evidence="13 14">
    <name type="scientific">Polarella glacialis</name>
    <name type="common">Dinoflagellate</name>
    <dbReference type="NCBI Taxonomy" id="89957"/>
    <lineage>
        <taxon>Eukaryota</taxon>
        <taxon>Sar</taxon>
        <taxon>Alveolata</taxon>
        <taxon>Dinophyceae</taxon>
        <taxon>Suessiales</taxon>
        <taxon>Suessiaceae</taxon>
        <taxon>Polarella</taxon>
    </lineage>
</organism>
<protein>
    <submittedName>
        <fullName evidence="13">Uncharacterized protein</fullName>
    </submittedName>
</protein>
<keyword evidence="3 10" id="KW-0812">Transmembrane</keyword>
<evidence type="ECO:0000256" key="2">
    <source>
        <dbReference type="ARBA" id="ARBA00022679"/>
    </source>
</evidence>
<evidence type="ECO:0000256" key="4">
    <source>
        <dbReference type="ARBA" id="ARBA00022723"/>
    </source>
</evidence>
<evidence type="ECO:0000259" key="11">
    <source>
        <dbReference type="PROSITE" id="PS50127"/>
    </source>
</evidence>
<feature type="transmembrane region" description="Helical" evidence="10">
    <location>
        <begin position="330"/>
        <end position="356"/>
    </location>
</feature>
<feature type="transmembrane region" description="Helical" evidence="10">
    <location>
        <begin position="298"/>
        <end position="318"/>
    </location>
</feature>
<dbReference type="PROSITE" id="PS50127">
    <property type="entry name" value="UBC_2"/>
    <property type="match status" value="1"/>
</dbReference>
<proteinExistence type="predicted"/>
<keyword evidence="9 10" id="KW-0472">Membrane</keyword>
<feature type="transmembrane region" description="Helical" evidence="10">
    <location>
        <begin position="403"/>
        <end position="422"/>
    </location>
</feature>
<dbReference type="SMART" id="SM00212">
    <property type="entry name" value="UBCc"/>
    <property type="match status" value="1"/>
</dbReference>
<dbReference type="Proteomes" id="UP000654075">
    <property type="component" value="Unassembled WGS sequence"/>
</dbReference>
<dbReference type="PROSITE" id="PS51292">
    <property type="entry name" value="ZF_RING_CH"/>
    <property type="match status" value="1"/>
</dbReference>
<evidence type="ECO:0000256" key="7">
    <source>
        <dbReference type="ARBA" id="ARBA00022833"/>
    </source>
</evidence>
<feature type="transmembrane region" description="Helical" evidence="10">
    <location>
        <begin position="553"/>
        <end position="575"/>
    </location>
</feature>
<keyword evidence="14" id="KW-1185">Reference proteome</keyword>
<keyword evidence="8 10" id="KW-1133">Transmembrane helix</keyword>
<keyword evidence="6" id="KW-0833">Ubl conjugation pathway</keyword>
<sequence>MASASSSPPAATAASAAVRRLRKDFETLERSQNPQLTVRPSEASLLEWHFVLHSLPSDSPYAGGCYHGKILFPPEYPHAPPGILMVTPSGRLEIGRRLCLSMTDFHPESWNPAWSVETILVGLLSFFVSDTEHGFGALSSSVEERQRLAAESWTTNAASPEFVALFPEYSGLPQSPSLEDVPAILLIADALPTDTSSTSEAVAEAPEVLARQVSNDEAPMECWICRDTAAGEPMIQPCACRGSMSGVHASCVEEWIRHHRRNAVSDAAPQCSVCHQAYQGYERRPGLSHFLRQKCHEVSLQLLRTFALVFVLLAYQVAASPEGLPDPHLVMVRVLIIVIFSALAAHKLIVLTVSLPPHQLPPQNRFLQRFFEADFRVLAMHIAEATSGICVLIMWYALGMMALVFLLPFLIACAIPFGKLFWRSPSLACLRRMCLGVGFFVTLPIILLRSAILLIRRHPRRVFHPLGPGLHMALAIAVVPMALNCQSNLPLLVLWGTHSLFLSAGIIAIFACRLQWQDGALWLIAVQLTLLAAYVANVCVFPKGLGAAEESGIIVACCSSAWLLLVCGLALGINWGSCVQYYRTWQHQHGSFTLQQDPAYAATQRAGRDAESPMLAV</sequence>
<dbReference type="InterPro" id="IPR016135">
    <property type="entry name" value="UBQ-conjugating_enzyme/RWD"/>
</dbReference>
<dbReference type="GO" id="GO:0016020">
    <property type="term" value="C:membrane"/>
    <property type="evidence" value="ECO:0007669"/>
    <property type="project" value="UniProtKB-SubCell"/>
</dbReference>
<dbReference type="SUPFAM" id="SSF54495">
    <property type="entry name" value="UBC-like"/>
    <property type="match status" value="1"/>
</dbReference>
<evidence type="ECO:0000259" key="12">
    <source>
        <dbReference type="PROSITE" id="PS51292"/>
    </source>
</evidence>
<dbReference type="InterPro" id="IPR011016">
    <property type="entry name" value="Znf_RING-CH"/>
</dbReference>
<evidence type="ECO:0000313" key="14">
    <source>
        <dbReference type="Proteomes" id="UP000654075"/>
    </source>
</evidence>
<evidence type="ECO:0000256" key="8">
    <source>
        <dbReference type="ARBA" id="ARBA00022989"/>
    </source>
</evidence>
<evidence type="ECO:0000256" key="6">
    <source>
        <dbReference type="ARBA" id="ARBA00022786"/>
    </source>
</evidence>
<accession>A0A813HTI1</accession>
<evidence type="ECO:0000256" key="5">
    <source>
        <dbReference type="ARBA" id="ARBA00022771"/>
    </source>
</evidence>
<keyword evidence="4" id="KW-0479">Metal-binding</keyword>
<evidence type="ECO:0000256" key="10">
    <source>
        <dbReference type="SAM" id="Phobius"/>
    </source>
</evidence>
<name>A0A813HTI1_POLGL</name>
<dbReference type="CDD" id="cd16495">
    <property type="entry name" value="RING_CH-C4HC3_MARCH"/>
    <property type="match status" value="1"/>
</dbReference>